<evidence type="ECO:0000256" key="1">
    <source>
        <dbReference type="ARBA" id="ARBA00004477"/>
    </source>
</evidence>
<comment type="function">
    <text evidence="9">Mannosyltransferase involved in glycosylphosphatidylinositol-anchor biosynthesis. Transfers the third mannose to Man2-GlcN-acyl-PI during GPI precursor assembly.</text>
</comment>
<evidence type="ECO:0000313" key="12">
    <source>
        <dbReference type="Proteomes" id="UP001194580"/>
    </source>
</evidence>
<evidence type="ECO:0000256" key="5">
    <source>
        <dbReference type="ARBA" id="ARBA00022692"/>
    </source>
</evidence>
<sequence length="557" mass="63479">MLPSSLQGAKQATPSSTAAAHSALYRWADSKVIAALVLFRLINATLVKTYFSPDEYWQALEVGHNITFGYGYLTWEWLVGLRSVLHPAVFAALYKVLSILDLDDGSLFIFAPRLLQALFATLGDFYAYRFAYRLFENQVTANWTLFLTVASWWNFFCSTRTLANSMEASLTIVALYYWPFLGSTSGKTKGSLKLSLFIASLTCIFRPTAAIMWLFLGVWLILRLARQGRWASIIYTGLNVLVIGGGAIFASAVLDKSLLYNEWIWTPINFLRVNVLEGISLFYGSSPWHWYLSQGLPILFGIYIPLVLIGSYHSFQAGTGLNASLERQVLYLSLWVLVVYSALQHKEWRFLYPILYPLLPFAGKTMQRLFLSSTNWKRSKSRIGIVAALVIVNAIMAWYTTLVHQRGVVDVMDWVRDTAREARSQGQDLSFGFIMPCHSTPWYSSVHIRDAKPLPMWFITCNPPLGDIDPATYKDESDFFYDDPVAFMDKRLKDRSPTTPKESHLVLFEDLIRTTPDMLVWLNSQGYHECARFFNSHFHDDSRRRGDVLVYCTISPP</sequence>
<evidence type="ECO:0000256" key="10">
    <source>
        <dbReference type="RuleBase" id="RU363075"/>
    </source>
</evidence>
<keyword evidence="5 10" id="KW-0812">Transmembrane</keyword>
<accession>A0AAD4H948</accession>
<feature type="transmembrane region" description="Helical" evidence="10">
    <location>
        <begin position="233"/>
        <end position="254"/>
    </location>
</feature>
<organism evidence="11 12">
    <name type="scientific">Linnemannia exigua</name>
    <dbReference type="NCBI Taxonomy" id="604196"/>
    <lineage>
        <taxon>Eukaryota</taxon>
        <taxon>Fungi</taxon>
        <taxon>Fungi incertae sedis</taxon>
        <taxon>Mucoromycota</taxon>
        <taxon>Mortierellomycotina</taxon>
        <taxon>Mortierellomycetes</taxon>
        <taxon>Mortierellales</taxon>
        <taxon>Mortierellaceae</taxon>
        <taxon>Linnemannia</taxon>
    </lineage>
</organism>
<feature type="transmembrane region" description="Helical" evidence="10">
    <location>
        <begin position="288"/>
        <end position="309"/>
    </location>
</feature>
<evidence type="ECO:0000256" key="7">
    <source>
        <dbReference type="ARBA" id="ARBA00022989"/>
    </source>
</evidence>
<evidence type="ECO:0000256" key="8">
    <source>
        <dbReference type="ARBA" id="ARBA00023136"/>
    </source>
</evidence>
<gene>
    <name evidence="11" type="ORF">BGZ95_005143</name>
</gene>
<dbReference type="PANTHER" id="PTHR22760">
    <property type="entry name" value="GLYCOSYLTRANSFERASE"/>
    <property type="match status" value="1"/>
</dbReference>
<evidence type="ECO:0000313" key="11">
    <source>
        <dbReference type="EMBL" id="KAG0277880.1"/>
    </source>
</evidence>
<feature type="transmembrane region" description="Helical" evidence="10">
    <location>
        <begin position="383"/>
        <end position="402"/>
    </location>
</feature>
<dbReference type="GO" id="GO:0005789">
    <property type="term" value="C:endoplasmic reticulum membrane"/>
    <property type="evidence" value="ECO:0007669"/>
    <property type="project" value="UniProtKB-SubCell"/>
</dbReference>
<keyword evidence="4" id="KW-0808">Transferase</keyword>
<dbReference type="GO" id="GO:0006506">
    <property type="term" value="P:GPI anchor biosynthetic process"/>
    <property type="evidence" value="ECO:0007669"/>
    <property type="project" value="TreeGrafter"/>
</dbReference>
<keyword evidence="3 10" id="KW-0328">Glycosyltransferase</keyword>
<comment type="subcellular location">
    <subcellularLocation>
        <location evidence="1 10">Endoplasmic reticulum membrane</location>
        <topology evidence="1 10">Multi-pass membrane protein</topology>
    </subcellularLocation>
</comment>
<feature type="transmembrane region" description="Helical" evidence="10">
    <location>
        <begin position="140"/>
        <end position="156"/>
    </location>
</feature>
<feature type="transmembrane region" description="Helical" evidence="10">
    <location>
        <begin position="168"/>
        <end position="185"/>
    </location>
</feature>
<evidence type="ECO:0000256" key="3">
    <source>
        <dbReference type="ARBA" id="ARBA00022676"/>
    </source>
</evidence>
<feature type="transmembrane region" description="Helical" evidence="10">
    <location>
        <begin position="197"/>
        <end position="221"/>
    </location>
</feature>
<dbReference type="EMBL" id="JAAAIL010000238">
    <property type="protein sequence ID" value="KAG0277880.1"/>
    <property type="molecule type" value="Genomic_DNA"/>
</dbReference>
<evidence type="ECO:0000256" key="4">
    <source>
        <dbReference type="ARBA" id="ARBA00022679"/>
    </source>
</evidence>
<name>A0AAD4H948_9FUNG</name>
<proteinExistence type="inferred from homology"/>
<evidence type="ECO:0000256" key="2">
    <source>
        <dbReference type="ARBA" id="ARBA00006065"/>
    </source>
</evidence>
<comment type="similarity">
    <text evidence="2">Belongs to the glycosyltransferase 22 family. PIGB subfamily.</text>
</comment>
<dbReference type="InterPro" id="IPR005599">
    <property type="entry name" value="GPI_mannosylTrfase"/>
</dbReference>
<keyword evidence="6 10" id="KW-0256">Endoplasmic reticulum</keyword>
<reference evidence="11" key="1">
    <citation type="journal article" date="2020" name="Fungal Divers.">
        <title>Resolving the Mortierellaceae phylogeny through synthesis of multi-gene phylogenetics and phylogenomics.</title>
        <authorList>
            <person name="Vandepol N."/>
            <person name="Liber J."/>
            <person name="Desiro A."/>
            <person name="Na H."/>
            <person name="Kennedy M."/>
            <person name="Barry K."/>
            <person name="Grigoriev I.V."/>
            <person name="Miller A.N."/>
            <person name="O'Donnell K."/>
            <person name="Stajich J.E."/>
            <person name="Bonito G."/>
        </authorList>
    </citation>
    <scope>NUCLEOTIDE SEQUENCE</scope>
    <source>
        <strain evidence="11">NRRL 28262</strain>
    </source>
</reference>
<keyword evidence="8 10" id="KW-0472">Membrane</keyword>
<evidence type="ECO:0000256" key="6">
    <source>
        <dbReference type="ARBA" id="ARBA00022824"/>
    </source>
</evidence>
<dbReference type="Pfam" id="PF03901">
    <property type="entry name" value="Glyco_transf_22"/>
    <property type="match status" value="1"/>
</dbReference>
<evidence type="ECO:0000256" key="9">
    <source>
        <dbReference type="ARBA" id="ARBA00024708"/>
    </source>
</evidence>
<dbReference type="Proteomes" id="UP001194580">
    <property type="component" value="Unassembled WGS sequence"/>
</dbReference>
<dbReference type="AlphaFoldDB" id="A0AAD4H948"/>
<comment type="caution">
    <text evidence="11">The sequence shown here is derived from an EMBL/GenBank/DDBJ whole genome shotgun (WGS) entry which is preliminary data.</text>
</comment>
<dbReference type="GO" id="GO:0000026">
    <property type="term" value="F:alpha-1,2-mannosyltransferase activity"/>
    <property type="evidence" value="ECO:0007669"/>
    <property type="project" value="TreeGrafter"/>
</dbReference>
<keyword evidence="12" id="KW-1185">Reference proteome</keyword>
<protein>
    <recommendedName>
        <fullName evidence="10">Mannosyltransferase</fullName>
        <ecNumber evidence="10">2.4.1.-</ecNumber>
    </recommendedName>
</protein>
<dbReference type="PANTHER" id="PTHR22760:SF4">
    <property type="entry name" value="GPI MANNOSYLTRANSFERASE 3"/>
    <property type="match status" value="1"/>
</dbReference>
<dbReference type="EC" id="2.4.1.-" evidence="10"/>
<keyword evidence="7 10" id="KW-1133">Transmembrane helix</keyword>